<evidence type="ECO:0000256" key="1">
    <source>
        <dbReference type="ARBA" id="ARBA00008097"/>
    </source>
</evidence>
<dbReference type="PANTHER" id="PTHR42959:SF1">
    <property type="entry name" value="CARBAMOYLTRANSFERASE HYPF"/>
    <property type="match status" value="1"/>
</dbReference>
<dbReference type="GO" id="GO:0008270">
    <property type="term" value="F:zinc ion binding"/>
    <property type="evidence" value="ECO:0007669"/>
    <property type="project" value="TreeGrafter"/>
</dbReference>
<dbReference type="EMBL" id="JACMHY010000024">
    <property type="protein sequence ID" value="MBC2869944.1"/>
    <property type="molecule type" value="Genomic_DNA"/>
</dbReference>
<evidence type="ECO:0000256" key="2">
    <source>
        <dbReference type="SAM" id="MobiDB-lite"/>
    </source>
</evidence>
<dbReference type="Gene3D" id="3.30.110.120">
    <property type="match status" value="1"/>
</dbReference>
<dbReference type="Gene3D" id="3.30.420.360">
    <property type="match status" value="1"/>
</dbReference>
<dbReference type="GO" id="GO:0016743">
    <property type="term" value="F:carboxyl- or carbamoyltransferase activity"/>
    <property type="evidence" value="ECO:0007669"/>
    <property type="project" value="TreeGrafter"/>
</dbReference>
<evidence type="ECO:0000259" key="4">
    <source>
        <dbReference type="Pfam" id="PF22521"/>
    </source>
</evidence>
<dbReference type="Gene3D" id="3.30.420.40">
    <property type="match status" value="1"/>
</dbReference>
<gene>
    <name evidence="5" type="ORF">H1R13_34820</name>
</gene>
<keyword evidence="5" id="KW-0808">Transferase</keyword>
<feature type="region of interest" description="Disordered" evidence="2">
    <location>
        <begin position="414"/>
        <end position="434"/>
    </location>
</feature>
<comment type="similarity">
    <text evidence="1">Belongs to the carbamoyltransferase HypF family.</text>
</comment>
<dbReference type="InterPro" id="IPR041440">
    <property type="entry name" value="HypF_C"/>
</dbReference>
<dbReference type="Proteomes" id="UP000517694">
    <property type="component" value="Unassembled WGS sequence"/>
</dbReference>
<sequence>AGIADAWLAHDRPIACPCDDSLLRVRPDGTTQVLRRSRGFVPRPLTLPVPVRPALAVGGDLKNAPCVGDGDQAWFGPHIGDLGDLAGLDAARRAEAHLLNLTGVTPELLAADRHPGYHSVRWARRRSAALPVPAPVPVQHHHAHISSAMAEHGLDGTTPVIGVAFDGTGYGDDGTVWGGEVLLADYTGHRRFAHLTPAPLPGGDAGVANPCRLALARLWAAGLPWDADLPSVSACTPAELSLLRRQLERDLACVPTSSMGRLFDAVASLAGVCHRVHYEAQAALELEAAAAQARDADTVAYPFGLTTAAGALECDPGPLLRALVADLRRGTPAPVLAARFHRGLARAVAEICRRARAATGLSTVALTGGVFANGLLEQECTALLTGGGFTVLRHGEVPPNDGGLALGQLMVAAHRPAPGRPRGPRATTDSDETE</sequence>
<dbReference type="Pfam" id="PF17788">
    <property type="entry name" value="HypF_C"/>
    <property type="match status" value="1"/>
</dbReference>
<name>A0A7X1I701_9ACTN</name>
<dbReference type="Pfam" id="PF22521">
    <property type="entry name" value="HypF_C_2"/>
    <property type="match status" value="1"/>
</dbReference>
<evidence type="ECO:0000259" key="3">
    <source>
        <dbReference type="Pfam" id="PF17788"/>
    </source>
</evidence>
<comment type="caution">
    <text evidence="5">The sequence shown here is derived from an EMBL/GenBank/DDBJ whole genome shotgun (WGS) entry which is preliminary data.</text>
</comment>
<evidence type="ECO:0000313" key="5">
    <source>
        <dbReference type="EMBL" id="MBC2869944.1"/>
    </source>
</evidence>
<keyword evidence="6" id="KW-1185">Reference proteome</keyword>
<proteinExistence type="inferred from homology"/>
<evidence type="ECO:0000313" key="6">
    <source>
        <dbReference type="Proteomes" id="UP000517694"/>
    </source>
</evidence>
<feature type="non-terminal residue" evidence="5">
    <location>
        <position position="1"/>
    </location>
</feature>
<dbReference type="PANTHER" id="PTHR42959">
    <property type="entry name" value="CARBAMOYLTRANSFERASE"/>
    <property type="match status" value="1"/>
</dbReference>
<reference evidence="5 6" key="1">
    <citation type="submission" date="2020-08" db="EMBL/GenBank/DDBJ databases">
        <title>Whole-Genome Sequence of French Clinical Streptomyces mexicanus Strain Q0842.</title>
        <authorList>
            <person name="Boxberger M."/>
            <person name="La Scola B."/>
        </authorList>
    </citation>
    <scope>NUCLEOTIDE SEQUENCE [LARGE SCALE GENOMIC DNA]</scope>
    <source>
        <strain evidence="5 6">Marseille-Q0842</strain>
    </source>
</reference>
<feature type="domain" description="HypF Kae1-like" evidence="3">
    <location>
        <begin position="52"/>
        <end position="151"/>
    </location>
</feature>
<dbReference type="Gene3D" id="3.90.870.40">
    <property type="match status" value="1"/>
</dbReference>
<organism evidence="5 6">
    <name type="scientific">Streptomyces mexicanus</name>
    <dbReference type="NCBI Taxonomy" id="178566"/>
    <lineage>
        <taxon>Bacteria</taxon>
        <taxon>Bacillati</taxon>
        <taxon>Actinomycetota</taxon>
        <taxon>Actinomycetes</taxon>
        <taxon>Kitasatosporales</taxon>
        <taxon>Streptomycetaceae</taxon>
        <taxon>Streptomyces</taxon>
    </lineage>
</organism>
<dbReference type="AlphaFoldDB" id="A0A7X1I701"/>
<dbReference type="InterPro" id="IPR051060">
    <property type="entry name" value="Carbamoyltrans_HypF-like"/>
</dbReference>
<dbReference type="GO" id="GO:0051604">
    <property type="term" value="P:protein maturation"/>
    <property type="evidence" value="ECO:0007669"/>
    <property type="project" value="TreeGrafter"/>
</dbReference>
<feature type="domain" description="Carbamoyltransferase Kae1-like" evidence="4">
    <location>
        <begin position="162"/>
        <end position="408"/>
    </location>
</feature>
<protein>
    <submittedName>
        <fullName evidence="5">Carbamoyltransferase HypF</fullName>
    </submittedName>
</protein>
<dbReference type="InterPro" id="IPR055128">
    <property type="entry name" value="HypF_C_2"/>
</dbReference>
<accession>A0A7X1I701</accession>